<feature type="transmembrane region" description="Helical" evidence="4">
    <location>
        <begin position="22"/>
        <end position="41"/>
    </location>
</feature>
<organism evidence="5 6">
    <name type="scientific">Brachybacterium hainanense</name>
    <dbReference type="NCBI Taxonomy" id="1541174"/>
    <lineage>
        <taxon>Bacteria</taxon>
        <taxon>Bacillati</taxon>
        <taxon>Actinomycetota</taxon>
        <taxon>Actinomycetes</taxon>
        <taxon>Micrococcales</taxon>
        <taxon>Dermabacteraceae</taxon>
        <taxon>Brachybacterium</taxon>
    </lineage>
</organism>
<dbReference type="InterPro" id="IPR050482">
    <property type="entry name" value="Sensor_HK_TwoCompSys"/>
</dbReference>
<evidence type="ECO:0000256" key="1">
    <source>
        <dbReference type="ARBA" id="ARBA00022679"/>
    </source>
</evidence>
<feature type="transmembrane region" description="Helical" evidence="4">
    <location>
        <begin position="48"/>
        <end position="65"/>
    </location>
</feature>
<proteinExistence type="predicted"/>
<evidence type="ECO:0000256" key="2">
    <source>
        <dbReference type="ARBA" id="ARBA00022777"/>
    </source>
</evidence>
<gene>
    <name evidence="5" type="ORF">ACFFF6_08625</name>
</gene>
<dbReference type="EMBL" id="JBHLSV010000008">
    <property type="protein sequence ID" value="MFC0674016.1"/>
    <property type="molecule type" value="Genomic_DNA"/>
</dbReference>
<evidence type="ECO:0000313" key="6">
    <source>
        <dbReference type="Proteomes" id="UP001589793"/>
    </source>
</evidence>
<dbReference type="PANTHER" id="PTHR24421">
    <property type="entry name" value="NITRATE/NITRITE SENSOR PROTEIN NARX-RELATED"/>
    <property type="match status" value="1"/>
</dbReference>
<sequence length="383" mass="40256">MPTRTISLLDHLDGVLRATRRALPAISIALVLLLLAAPGAWHHPEPSTLVLWVLMSVAGGLSALHPVPASVALGGVLTLAVSLPSLYIGLGVFACLVAFASCVISCRPRTSLLIGLWYAALLVTATFSAATSVSDVLTGAGFWIVLLVITAIIAITIRVLGHRLGESSRRRVEDLAAQRQALARELHDTAIRATTEVVLIAEQARLRPELDRATDQDLARISVAARAAAEDLRAAMEALRRSEEDGEPEGDGGAVEARELLRLPQERLAEAGFKVNTDVEGTQLIPGPLAMTLSLCLGELVANTIRHGDKGQAVGLMLETAPGSIDVVLTNRRSTAASLVPRGGSGLVGVQERIAVVGGSVDTRGDGGSFMARLYAPLPKEDT</sequence>
<accession>A0ABV6RAK2</accession>
<evidence type="ECO:0000256" key="4">
    <source>
        <dbReference type="SAM" id="Phobius"/>
    </source>
</evidence>
<evidence type="ECO:0000313" key="5">
    <source>
        <dbReference type="EMBL" id="MFC0674016.1"/>
    </source>
</evidence>
<keyword evidence="3" id="KW-0902">Two-component regulatory system</keyword>
<dbReference type="Gene3D" id="3.30.565.10">
    <property type="entry name" value="Histidine kinase-like ATPase, C-terminal domain"/>
    <property type="match status" value="1"/>
</dbReference>
<evidence type="ECO:0000256" key="3">
    <source>
        <dbReference type="ARBA" id="ARBA00023012"/>
    </source>
</evidence>
<dbReference type="InterPro" id="IPR036890">
    <property type="entry name" value="HATPase_C_sf"/>
</dbReference>
<keyword evidence="6" id="KW-1185">Reference proteome</keyword>
<dbReference type="Proteomes" id="UP001589793">
    <property type="component" value="Unassembled WGS sequence"/>
</dbReference>
<comment type="caution">
    <text evidence="5">The sequence shown here is derived from an EMBL/GenBank/DDBJ whole genome shotgun (WGS) entry which is preliminary data.</text>
</comment>
<name>A0ABV6RAK2_9MICO</name>
<dbReference type="GO" id="GO:0016301">
    <property type="term" value="F:kinase activity"/>
    <property type="evidence" value="ECO:0007669"/>
    <property type="project" value="UniProtKB-KW"/>
</dbReference>
<keyword evidence="1" id="KW-0808">Transferase</keyword>
<feature type="transmembrane region" description="Helical" evidence="4">
    <location>
        <begin position="140"/>
        <end position="161"/>
    </location>
</feature>
<keyword evidence="4" id="KW-1133">Transmembrane helix</keyword>
<protein>
    <submittedName>
        <fullName evidence="5">Sensor histidine kinase</fullName>
    </submittedName>
</protein>
<keyword evidence="4" id="KW-0812">Transmembrane</keyword>
<dbReference type="RefSeq" id="WP_376979950.1">
    <property type="nucleotide sequence ID" value="NZ_JBHLSV010000008.1"/>
</dbReference>
<keyword evidence="2 5" id="KW-0418">Kinase</keyword>
<keyword evidence="4" id="KW-0472">Membrane</keyword>
<feature type="transmembrane region" description="Helical" evidence="4">
    <location>
        <begin position="85"/>
        <end position="104"/>
    </location>
</feature>
<reference evidence="5 6" key="1">
    <citation type="submission" date="2024-09" db="EMBL/GenBank/DDBJ databases">
        <authorList>
            <person name="Sun Q."/>
            <person name="Mori K."/>
        </authorList>
    </citation>
    <scope>NUCLEOTIDE SEQUENCE [LARGE SCALE GENOMIC DNA]</scope>
    <source>
        <strain evidence="5 6">CICC 10874</strain>
    </source>
</reference>
<feature type="transmembrane region" description="Helical" evidence="4">
    <location>
        <begin position="116"/>
        <end position="134"/>
    </location>
</feature>